<reference evidence="1" key="1">
    <citation type="submission" date="2020-05" db="EMBL/GenBank/DDBJ databases">
        <authorList>
            <person name="Chiriac C."/>
            <person name="Salcher M."/>
            <person name="Ghai R."/>
            <person name="Kavagutti S V."/>
        </authorList>
    </citation>
    <scope>NUCLEOTIDE SEQUENCE</scope>
</reference>
<organism evidence="1">
    <name type="scientific">freshwater metagenome</name>
    <dbReference type="NCBI Taxonomy" id="449393"/>
    <lineage>
        <taxon>unclassified sequences</taxon>
        <taxon>metagenomes</taxon>
        <taxon>ecological metagenomes</taxon>
    </lineage>
</organism>
<accession>A0A6J6ZPC0</accession>
<protein>
    <submittedName>
        <fullName evidence="1">Unannotated protein</fullName>
    </submittedName>
</protein>
<name>A0A6J6ZPC0_9ZZZZ</name>
<evidence type="ECO:0000313" key="2">
    <source>
        <dbReference type="EMBL" id="CAB4995113.1"/>
    </source>
</evidence>
<gene>
    <name evidence="1" type="ORF">UFOPK3046_01815</name>
    <name evidence="2" type="ORF">UFOPK3914_01818</name>
</gene>
<sequence length="76" mass="8669">MLRDVESHVLFLFRDSETDGGLECQQDQSGDHCRVHNRRPVRNGLFAEESEPTSVEQSIQMLSTEVLGICEQPNHE</sequence>
<proteinExistence type="predicted"/>
<dbReference type="AlphaFoldDB" id="A0A6J6ZPC0"/>
<dbReference type="EMBL" id="CAFBOG010000226">
    <property type="protein sequence ID" value="CAB4995113.1"/>
    <property type="molecule type" value="Genomic_DNA"/>
</dbReference>
<dbReference type="EMBL" id="CAFAAQ010000225">
    <property type="protein sequence ID" value="CAB4822575.1"/>
    <property type="molecule type" value="Genomic_DNA"/>
</dbReference>
<evidence type="ECO:0000313" key="1">
    <source>
        <dbReference type="EMBL" id="CAB4822575.1"/>
    </source>
</evidence>